<dbReference type="InterPro" id="IPR050431">
    <property type="entry name" value="Adaptor_comp_med_subunit"/>
</dbReference>
<dbReference type="SUPFAM" id="SSF49447">
    <property type="entry name" value="Second domain of Mu2 adaptin subunit (ap50) of ap2 adaptor"/>
    <property type="match status" value="1"/>
</dbReference>
<dbReference type="InterPro" id="IPR036168">
    <property type="entry name" value="AP2_Mu_C_sf"/>
</dbReference>
<evidence type="ECO:0000256" key="1">
    <source>
        <dbReference type="ARBA" id="ARBA00004308"/>
    </source>
</evidence>
<keyword evidence="2 5" id="KW-0813">Transport</keyword>
<dbReference type="Gene3D" id="2.60.40.1170">
    <property type="entry name" value="Mu homology domain, subdomain B"/>
    <property type="match status" value="2"/>
</dbReference>
<dbReference type="Gene3D" id="3.30.450.60">
    <property type="match status" value="1"/>
</dbReference>
<accession>A0ABQ8Y6D9</accession>
<dbReference type="PRINTS" id="PR00314">
    <property type="entry name" value="CLATHRINADPT"/>
</dbReference>
<dbReference type="InterPro" id="IPR001392">
    <property type="entry name" value="Clathrin_mu"/>
</dbReference>
<evidence type="ECO:0000313" key="7">
    <source>
        <dbReference type="EMBL" id="KAJ6240382.1"/>
    </source>
</evidence>
<comment type="caution">
    <text evidence="7">The sequence shown here is derived from an EMBL/GenBank/DDBJ whole genome shotgun (WGS) entry which is preliminary data.</text>
</comment>
<keyword evidence="4" id="KW-0472">Membrane</keyword>
<evidence type="ECO:0000256" key="3">
    <source>
        <dbReference type="ARBA" id="ARBA00022927"/>
    </source>
</evidence>
<proteinExistence type="inferred from homology"/>
<dbReference type="InterPro" id="IPR011012">
    <property type="entry name" value="Longin-like_dom_sf"/>
</dbReference>
<sequence length="466" mass="54401">MRGTKKREIKKKHSNKIPDELGLYLENETLKYKISNEISEKTKTWQVLFNKLKDCTLDCPPIFYEDGVNYIVVNAKKLTFCFTTVSNLSPFYLLELLRSIITLIKDFCGVINEQSIKQNFAMIHEIIDEAIDFGFPQNTQSQTIKKFVCNEPIILQKIPSSQKLFSTKEKKTVSFQATNKSIKNKRKLLQKKKNEEIYIDLIEKIVLQFNDTGEVIRSELNGKIQIKSFLKTPSHLKIGFNKLIIGPQDEKFNYMEGIIIEDCNLHRNCDVSRLDRENIIKIIPPEGEFILMNYRMSGQSVKIPFRIFPIIENISKTMITMKLKIHSDYAEHIYGSSVLVYFKVPDEVISLSYTIDQQKKNEQGSQQVKFDKNQRKVFWKIQKFFGECEKHLFCNLILKSGIENIKKLKSQIGPICMEFEIPSHSSSDIKIKSIKTIPLNNLNKKIKNPIRYKRNITFSKSYFMRL</sequence>
<dbReference type="PANTHER" id="PTHR10529">
    <property type="entry name" value="AP COMPLEX SUBUNIT MU"/>
    <property type="match status" value="1"/>
</dbReference>
<dbReference type="PROSITE" id="PS51072">
    <property type="entry name" value="MHD"/>
    <property type="match status" value="1"/>
</dbReference>
<keyword evidence="3 5" id="KW-0653">Protein transport</keyword>
<dbReference type="Pfam" id="PF00928">
    <property type="entry name" value="Adap_comp_sub"/>
    <property type="match status" value="1"/>
</dbReference>
<organism evidence="7 8">
    <name type="scientific">Anaeramoeba flamelloides</name>
    <dbReference type="NCBI Taxonomy" id="1746091"/>
    <lineage>
        <taxon>Eukaryota</taxon>
        <taxon>Metamonada</taxon>
        <taxon>Anaeramoebidae</taxon>
        <taxon>Anaeramoeba</taxon>
    </lineage>
</organism>
<protein>
    <submittedName>
        <fullName evidence="7">Ap-4 complex subunit mu-1</fullName>
    </submittedName>
</protein>
<evidence type="ECO:0000259" key="6">
    <source>
        <dbReference type="PROSITE" id="PS51072"/>
    </source>
</evidence>
<feature type="domain" description="MHD" evidence="6">
    <location>
        <begin position="194"/>
        <end position="465"/>
    </location>
</feature>
<evidence type="ECO:0000256" key="2">
    <source>
        <dbReference type="ARBA" id="ARBA00022448"/>
    </source>
</evidence>
<evidence type="ECO:0000313" key="8">
    <source>
        <dbReference type="Proteomes" id="UP001150062"/>
    </source>
</evidence>
<dbReference type="InterPro" id="IPR028565">
    <property type="entry name" value="MHD"/>
</dbReference>
<dbReference type="SUPFAM" id="SSF64356">
    <property type="entry name" value="SNARE-like"/>
    <property type="match status" value="1"/>
</dbReference>
<comment type="subcellular location">
    <subcellularLocation>
        <location evidence="1">Endomembrane system</location>
    </subcellularLocation>
</comment>
<reference evidence="7" key="1">
    <citation type="submission" date="2022-08" db="EMBL/GenBank/DDBJ databases">
        <title>Novel sulfate-reducing endosymbionts in the free-living metamonad Anaeramoeba.</title>
        <authorList>
            <person name="Jerlstrom-Hultqvist J."/>
            <person name="Cepicka I."/>
            <person name="Gallot-Lavallee L."/>
            <person name="Salas-Leiva D."/>
            <person name="Curtis B.A."/>
            <person name="Zahonova K."/>
            <person name="Pipaliya S."/>
            <person name="Dacks J."/>
            <person name="Roger A.J."/>
        </authorList>
    </citation>
    <scope>NUCLEOTIDE SEQUENCE</scope>
    <source>
        <strain evidence="7">Schooner1</strain>
    </source>
</reference>
<comment type="similarity">
    <text evidence="5">Belongs to the adaptor complexes medium subunit family.</text>
</comment>
<gene>
    <name evidence="7" type="ORF">M0813_24095</name>
</gene>
<dbReference type="PIRSF" id="PIRSF005992">
    <property type="entry name" value="Clathrin_mu"/>
    <property type="match status" value="1"/>
</dbReference>
<evidence type="ECO:0000256" key="5">
    <source>
        <dbReference type="PIRNR" id="PIRNR005992"/>
    </source>
</evidence>
<evidence type="ECO:0000256" key="4">
    <source>
        <dbReference type="ARBA" id="ARBA00023136"/>
    </source>
</evidence>
<keyword evidence="8" id="KW-1185">Reference proteome</keyword>
<name>A0ABQ8Y6D9_9EUKA</name>
<dbReference type="EMBL" id="JAOAOG010000205">
    <property type="protein sequence ID" value="KAJ6240382.1"/>
    <property type="molecule type" value="Genomic_DNA"/>
</dbReference>
<dbReference type="Proteomes" id="UP001150062">
    <property type="component" value="Unassembled WGS sequence"/>
</dbReference>